<feature type="region of interest" description="Disordered" evidence="1">
    <location>
        <begin position="21"/>
        <end position="54"/>
    </location>
</feature>
<organism evidence="2 3">
    <name type="scientific">Ficus carica</name>
    <name type="common">Common fig</name>
    <dbReference type="NCBI Taxonomy" id="3494"/>
    <lineage>
        <taxon>Eukaryota</taxon>
        <taxon>Viridiplantae</taxon>
        <taxon>Streptophyta</taxon>
        <taxon>Embryophyta</taxon>
        <taxon>Tracheophyta</taxon>
        <taxon>Spermatophyta</taxon>
        <taxon>Magnoliopsida</taxon>
        <taxon>eudicotyledons</taxon>
        <taxon>Gunneridae</taxon>
        <taxon>Pentapetalae</taxon>
        <taxon>rosids</taxon>
        <taxon>fabids</taxon>
        <taxon>Rosales</taxon>
        <taxon>Moraceae</taxon>
        <taxon>Ficeae</taxon>
        <taxon>Ficus</taxon>
    </lineage>
</organism>
<feature type="non-terminal residue" evidence="2">
    <location>
        <position position="54"/>
    </location>
</feature>
<evidence type="ECO:0000256" key="1">
    <source>
        <dbReference type="SAM" id="MobiDB-lite"/>
    </source>
</evidence>
<accession>A0AA88DU93</accession>
<dbReference type="Proteomes" id="UP001187192">
    <property type="component" value="Unassembled WGS sequence"/>
</dbReference>
<proteinExistence type="predicted"/>
<evidence type="ECO:0000313" key="3">
    <source>
        <dbReference type="Proteomes" id="UP001187192"/>
    </source>
</evidence>
<reference evidence="2" key="1">
    <citation type="submission" date="2023-07" db="EMBL/GenBank/DDBJ databases">
        <title>draft genome sequence of fig (Ficus carica).</title>
        <authorList>
            <person name="Takahashi T."/>
            <person name="Nishimura K."/>
        </authorList>
    </citation>
    <scope>NUCLEOTIDE SEQUENCE</scope>
</reference>
<gene>
    <name evidence="2" type="ORF">TIFTF001_030668</name>
</gene>
<name>A0AA88DU93_FICCA</name>
<comment type="caution">
    <text evidence="2">The sequence shown here is derived from an EMBL/GenBank/DDBJ whole genome shotgun (WGS) entry which is preliminary data.</text>
</comment>
<evidence type="ECO:0000313" key="2">
    <source>
        <dbReference type="EMBL" id="GMN61573.1"/>
    </source>
</evidence>
<protein>
    <submittedName>
        <fullName evidence="2">Uncharacterized protein</fullName>
    </submittedName>
</protein>
<sequence>MPSKIRRPHHKLRPRLLLPLIPLRPPQAPPPPPPRLLFYRKRPCSSRRFSRRPL</sequence>
<keyword evidence="3" id="KW-1185">Reference proteome</keyword>
<dbReference type="AlphaFoldDB" id="A0AA88DU93"/>
<dbReference type="EMBL" id="BTGU01000114">
    <property type="protein sequence ID" value="GMN61573.1"/>
    <property type="molecule type" value="Genomic_DNA"/>
</dbReference>
<feature type="compositionally biased region" description="Pro residues" evidence="1">
    <location>
        <begin position="22"/>
        <end position="35"/>
    </location>
</feature>
<feature type="compositionally biased region" description="Basic residues" evidence="1">
    <location>
        <begin position="38"/>
        <end position="54"/>
    </location>
</feature>